<dbReference type="InterPro" id="IPR015943">
    <property type="entry name" value="WD40/YVTN_repeat-like_dom_sf"/>
</dbReference>
<dbReference type="InterPro" id="IPR011048">
    <property type="entry name" value="Haem_d1_sf"/>
</dbReference>
<evidence type="ECO:0000313" key="3">
    <source>
        <dbReference type="Proteomes" id="UP000177629"/>
    </source>
</evidence>
<dbReference type="STRING" id="1802362.A2806_02445"/>
<keyword evidence="1" id="KW-0472">Membrane</keyword>
<gene>
    <name evidence="2" type="ORF">A2806_02445</name>
</gene>
<dbReference type="SUPFAM" id="SSF51004">
    <property type="entry name" value="C-terminal (heme d1) domain of cytochrome cd1-nitrite reductase"/>
    <property type="match status" value="1"/>
</dbReference>
<feature type="transmembrane region" description="Helical" evidence="1">
    <location>
        <begin position="20"/>
        <end position="44"/>
    </location>
</feature>
<evidence type="ECO:0000256" key="1">
    <source>
        <dbReference type="SAM" id="Phobius"/>
    </source>
</evidence>
<organism evidence="2 3">
    <name type="scientific">Candidatus Terrybacteria bacterium RIFCSPHIGHO2_01_FULL_48_17</name>
    <dbReference type="NCBI Taxonomy" id="1802362"/>
    <lineage>
        <taxon>Bacteria</taxon>
        <taxon>Candidatus Terryibacteriota</taxon>
    </lineage>
</organism>
<comment type="caution">
    <text evidence="2">The sequence shown here is derived from an EMBL/GenBank/DDBJ whole genome shotgun (WGS) entry which is preliminary data.</text>
</comment>
<protein>
    <recommendedName>
        <fullName evidence="4">LVIVD repeat protein</fullName>
    </recommendedName>
</protein>
<name>A0A1G2PHW5_9BACT</name>
<evidence type="ECO:0000313" key="2">
    <source>
        <dbReference type="EMBL" id="OHA47877.1"/>
    </source>
</evidence>
<dbReference type="AlphaFoldDB" id="A0A1G2PHW5"/>
<keyword evidence="1" id="KW-1133">Transmembrane helix</keyword>
<accession>A0A1G2PHW5</accession>
<proteinExistence type="predicted"/>
<evidence type="ECO:0008006" key="4">
    <source>
        <dbReference type="Google" id="ProtNLM"/>
    </source>
</evidence>
<reference evidence="2 3" key="1">
    <citation type="journal article" date="2016" name="Nat. Commun.">
        <title>Thousands of microbial genomes shed light on interconnected biogeochemical processes in an aquifer system.</title>
        <authorList>
            <person name="Anantharaman K."/>
            <person name="Brown C.T."/>
            <person name="Hug L.A."/>
            <person name="Sharon I."/>
            <person name="Castelle C.J."/>
            <person name="Probst A.J."/>
            <person name="Thomas B.C."/>
            <person name="Singh A."/>
            <person name="Wilkins M.J."/>
            <person name="Karaoz U."/>
            <person name="Brodie E.L."/>
            <person name="Williams K.H."/>
            <person name="Hubbard S.S."/>
            <person name="Banfield J.F."/>
        </authorList>
    </citation>
    <scope>NUCLEOTIDE SEQUENCE [LARGE SCALE GENOMIC DNA]</scope>
</reference>
<dbReference type="Proteomes" id="UP000177629">
    <property type="component" value="Unassembled WGS sequence"/>
</dbReference>
<dbReference type="Pfam" id="PF08309">
    <property type="entry name" value="LVIVD"/>
    <property type="match status" value="5"/>
</dbReference>
<keyword evidence="1" id="KW-0812">Transmembrane</keyword>
<dbReference type="Gene3D" id="2.130.10.10">
    <property type="entry name" value="YVTN repeat-like/Quinoprotein amine dehydrogenase"/>
    <property type="match status" value="1"/>
</dbReference>
<dbReference type="EMBL" id="MHSS01000013">
    <property type="protein sequence ID" value="OHA47877.1"/>
    <property type="molecule type" value="Genomic_DNA"/>
</dbReference>
<dbReference type="InterPro" id="IPR013211">
    <property type="entry name" value="LVIVD"/>
</dbReference>
<sequence>MHKDSLRFKKNGQSVVEIILAVAVFSIIASGVVVLGVGTLQGYLRTQDESRAIEIVQEGMDAVRSIRDRNWSSLSVGSHGLSDTGGLWVFSGVSEIVGKYTRTVTVNSVSRNTLCGDPGSGTTQDPDSRGIDVSVIWQGLDGNQRTISTNGELTRWPSPKFATCGGRGWRNPFQEVSIDISGTQDGRAIRIQGDYAYMVLSGGAPNFFVIDTANTQNPSIVGSLNLSGNPRSIWVSGDYAYVASSHNNQELQIVDITVPSSPTQVGSFDATGATDALGVFSVGTSAYLVRASSNQNEFFVINVSIPSAPSLVGSLDLGANANDVTVVGTYAFIASSHNSQELQVVSISAPTTPTLAGSLNLAGNADGLAIAYFSNKIVLGRASGGGLVAIDVTFPTSPGLLGLLANTANIDGVSLDAANSLAFLATDAGTSEFQVIDISNPASPQLFGSLDANARLFGVAYHSGKDRAFAAGISDTEEFIVAAPEP</sequence>